<evidence type="ECO:0000256" key="3">
    <source>
        <dbReference type="ARBA" id="ARBA00023082"/>
    </source>
</evidence>
<sequence length="180" mass="20912">MFEQTDEKLISKAMSGNNAAWQKLVKRYDKAVYNYGLRMTGNADDAMDLLQEVFLSVFRNLASFRGEGTFKAWLFRIAHHRMVEFYRRKRDYQPLDEENPLVDEQSCVSRLTIADAQSRELIRAMQKLSLEQKAVVELKFFSQFTFEEIAEQLGVSSNTVKSRLYTGLGKLKALMEVQYV</sequence>
<dbReference type="Gene3D" id="1.10.10.10">
    <property type="entry name" value="Winged helix-like DNA-binding domain superfamily/Winged helix DNA-binding domain"/>
    <property type="match status" value="1"/>
</dbReference>
<comment type="caution">
    <text evidence="8">The sequence shown here is derived from an EMBL/GenBank/DDBJ whole genome shotgun (WGS) entry which is preliminary data.</text>
</comment>
<dbReference type="InterPro" id="IPR039425">
    <property type="entry name" value="RNA_pol_sigma-70-like"/>
</dbReference>
<evidence type="ECO:0000259" key="7">
    <source>
        <dbReference type="Pfam" id="PF08281"/>
    </source>
</evidence>
<dbReference type="Pfam" id="PF04542">
    <property type="entry name" value="Sigma70_r2"/>
    <property type="match status" value="1"/>
</dbReference>
<evidence type="ECO:0000256" key="1">
    <source>
        <dbReference type="ARBA" id="ARBA00010641"/>
    </source>
</evidence>
<dbReference type="RefSeq" id="WP_188692077.1">
    <property type="nucleotide sequence ID" value="NZ_BMLS01000002.1"/>
</dbReference>
<dbReference type="SUPFAM" id="SSF88946">
    <property type="entry name" value="Sigma2 domain of RNA polymerase sigma factors"/>
    <property type="match status" value="1"/>
</dbReference>
<evidence type="ECO:0000256" key="2">
    <source>
        <dbReference type="ARBA" id="ARBA00023015"/>
    </source>
</evidence>
<keyword evidence="5" id="KW-0804">Transcription</keyword>
<dbReference type="EMBL" id="BMLS01000002">
    <property type="protein sequence ID" value="GGO67169.1"/>
    <property type="molecule type" value="Genomic_DNA"/>
</dbReference>
<dbReference type="InterPro" id="IPR014284">
    <property type="entry name" value="RNA_pol_sigma-70_dom"/>
</dbReference>
<keyword evidence="9" id="KW-1185">Reference proteome</keyword>
<evidence type="ECO:0000313" key="9">
    <source>
        <dbReference type="Proteomes" id="UP000606935"/>
    </source>
</evidence>
<name>A0A917YUP3_9ALTE</name>
<gene>
    <name evidence="8" type="ORF">GCM10010982_12990</name>
</gene>
<dbReference type="PANTHER" id="PTHR43133:SF8">
    <property type="entry name" value="RNA POLYMERASE SIGMA FACTOR HI_1459-RELATED"/>
    <property type="match status" value="1"/>
</dbReference>
<keyword evidence="3" id="KW-0731">Sigma factor</keyword>
<evidence type="ECO:0000256" key="5">
    <source>
        <dbReference type="ARBA" id="ARBA00023163"/>
    </source>
</evidence>
<protein>
    <submittedName>
        <fullName evidence="8">RNA polymerase sigma factor</fullName>
    </submittedName>
</protein>
<dbReference type="GO" id="GO:0003677">
    <property type="term" value="F:DNA binding"/>
    <property type="evidence" value="ECO:0007669"/>
    <property type="project" value="UniProtKB-KW"/>
</dbReference>
<dbReference type="Proteomes" id="UP000606935">
    <property type="component" value="Unassembled WGS sequence"/>
</dbReference>
<organism evidence="8 9">
    <name type="scientific">Bowmanella pacifica</name>
    <dbReference type="NCBI Taxonomy" id="502051"/>
    <lineage>
        <taxon>Bacteria</taxon>
        <taxon>Pseudomonadati</taxon>
        <taxon>Pseudomonadota</taxon>
        <taxon>Gammaproteobacteria</taxon>
        <taxon>Alteromonadales</taxon>
        <taxon>Alteromonadaceae</taxon>
        <taxon>Bowmanella</taxon>
    </lineage>
</organism>
<keyword evidence="2" id="KW-0805">Transcription regulation</keyword>
<keyword evidence="4" id="KW-0238">DNA-binding</keyword>
<evidence type="ECO:0000259" key="6">
    <source>
        <dbReference type="Pfam" id="PF04542"/>
    </source>
</evidence>
<dbReference type="GO" id="GO:0016987">
    <property type="term" value="F:sigma factor activity"/>
    <property type="evidence" value="ECO:0007669"/>
    <property type="project" value="UniProtKB-KW"/>
</dbReference>
<dbReference type="NCBIfam" id="TIGR02937">
    <property type="entry name" value="sigma70-ECF"/>
    <property type="match status" value="1"/>
</dbReference>
<proteinExistence type="inferred from homology"/>
<dbReference type="InterPro" id="IPR007627">
    <property type="entry name" value="RNA_pol_sigma70_r2"/>
</dbReference>
<dbReference type="GO" id="GO:0006352">
    <property type="term" value="P:DNA-templated transcription initiation"/>
    <property type="evidence" value="ECO:0007669"/>
    <property type="project" value="InterPro"/>
</dbReference>
<reference evidence="8" key="1">
    <citation type="journal article" date="2014" name="Int. J. Syst. Evol. Microbiol.">
        <title>Complete genome sequence of Corynebacterium casei LMG S-19264T (=DSM 44701T), isolated from a smear-ripened cheese.</title>
        <authorList>
            <consortium name="US DOE Joint Genome Institute (JGI-PGF)"/>
            <person name="Walter F."/>
            <person name="Albersmeier A."/>
            <person name="Kalinowski J."/>
            <person name="Ruckert C."/>
        </authorList>
    </citation>
    <scope>NUCLEOTIDE SEQUENCE</scope>
    <source>
        <strain evidence="8">CGMCC 1.7086</strain>
    </source>
</reference>
<dbReference type="CDD" id="cd06171">
    <property type="entry name" value="Sigma70_r4"/>
    <property type="match status" value="1"/>
</dbReference>
<accession>A0A917YUP3</accession>
<feature type="domain" description="RNA polymerase sigma factor 70 region 4 type 2" evidence="7">
    <location>
        <begin position="119"/>
        <end position="171"/>
    </location>
</feature>
<dbReference type="InterPro" id="IPR036388">
    <property type="entry name" value="WH-like_DNA-bd_sf"/>
</dbReference>
<dbReference type="Pfam" id="PF08281">
    <property type="entry name" value="Sigma70_r4_2"/>
    <property type="match status" value="1"/>
</dbReference>
<dbReference type="PANTHER" id="PTHR43133">
    <property type="entry name" value="RNA POLYMERASE ECF-TYPE SIGMA FACTO"/>
    <property type="match status" value="1"/>
</dbReference>
<comment type="similarity">
    <text evidence="1">Belongs to the sigma-70 factor family. ECF subfamily.</text>
</comment>
<dbReference type="InterPro" id="IPR013324">
    <property type="entry name" value="RNA_pol_sigma_r3/r4-like"/>
</dbReference>
<dbReference type="AlphaFoldDB" id="A0A917YUP3"/>
<dbReference type="InterPro" id="IPR013325">
    <property type="entry name" value="RNA_pol_sigma_r2"/>
</dbReference>
<feature type="domain" description="RNA polymerase sigma-70 region 2" evidence="6">
    <location>
        <begin position="24"/>
        <end position="90"/>
    </location>
</feature>
<dbReference type="Gene3D" id="1.10.1740.10">
    <property type="match status" value="1"/>
</dbReference>
<dbReference type="SUPFAM" id="SSF88659">
    <property type="entry name" value="Sigma3 and sigma4 domains of RNA polymerase sigma factors"/>
    <property type="match status" value="1"/>
</dbReference>
<evidence type="ECO:0000313" key="8">
    <source>
        <dbReference type="EMBL" id="GGO67169.1"/>
    </source>
</evidence>
<evidence type="ECO:0000256" key="4">
    <source>
        <dbReference type="ARBA" id="ARBA00023125"/>
    </source>
</evidence>
<dbReference type="InterPro" id="IPR013249">
    <property type="entry name" value="RNA_pol_sigma70_r4_t2"/>
</dbReference>
<reference evidence="8" key="2">
    <citation type="submission" date="2020-09" db="EMBL/GenBank/DDBJ databases">
        <authorList>
            <person name="Sun Q."/>
            <person name="Zhou Y."/>
        </authorList>
    </citation>
    <scope>NUCLEOTIDE SEQUENCE</scope>
    <source>
        <strain evidence="8">CGMCC 1.7086</strain>
    </source>
</reference>